<feature type="domain" description="Calcineurin-like phosphoesterase" evidence="2">
    <location>
        <begin position="418"/>
        <end position="670"/>
    </location>
</feature>
<feature type="compositionally biased region" description="Polar residues" evidence="1">
    <location>
        <begin position="232"/>
        <end position="249"/>
    </location>
</feature>
<proteinExistence type="predicted"/>
<gene>
    <name evidence="4" type="ORF">ACFP1H_04095</name>
</gene>
<accession>A0ABW1T746</accession>
<feature type="domain" description="SH3b" evidence="3">
    <location>
        <begin position="134"/>
        <end position="195"/>
    </location>
</feature>
<dbReference type="Pfam" id="PF00149">
    <property type="entry name" value="Metallophos"/>
    <property type="match status" value="1"/>
</dbReference>
<keyword evidence="5" id="KW-1185">Reference proteome</keyword>
<dbReference type="InterPro" id="IPR029052">
    <property type="entry name" value="Metallo-depent_PP-like"/>
</dbReference>
<evidence type="ECO:0000313" key="4">
    <source>
        <dbReference type="EMBL" id="MFC6253761.1"/>
    </source>
</evidence>
<dbReference type="Gene3D" id="3.60.21.10">
    <property type="match status" value="1"/>
</dbReference>
<dbReference type="Pfam" id="PF08460">
    <property type="entry name" value="SH3_5"/>
    <property type="match status" value="2"/>
</dbReference>
<dbReference type="CDD" id="cd00838">
    <property type="entry name" value="MPP_superfamily"/>
    <property type="match status" value="1"/>
</dbReference>
<protein>
    <submittedName>
        <fullName evidence="4">SH3 domain-containing protein</fullName>
    </submittedName>
</protein>
<dbReference type="SUPFAM" id="SSF56300">
    <property type="entry name" value="Metallo-dependent phosphatases"/>
    <property type="match status" value="1"/>
</dbReference>
<dbReference type="InterPro" id="IPR004843">
    <property type="entry name" value="Calcineurin-like_PHP"/>
</dbReference>
<reference evidence="5" key="1">
    <citation type="journal article" date="2019" name="Int. J. Syst. Evol. Microbiol.">
        <title>The Global Catalogue of Microorganisms (GCM) 10K type strain sequencing project: providing services to taxonomists for standard genome sequencing and annotation.</title>
        <authorList>
            <consortium name="The Broad Institute Genomics Platform"/>
            <consortium name="The Broad Institute Genome Sequencing Center for Infectious Disease"/>
            <person name="Wu L."/>
            <person name="Ma J."/>
        </authorList>
    </citation>
    <scope>NUCLEOTIDE SEQUENCE [LARGE SCALE GENOMIC DNA]</scope>
    <source>
        <strain evidence="5">CCM 8950</strain>
    </source>
</reference>
<comment type="caution">
    <text evidence="4">The sequence shown here is derived from an EMBL/GenBank/DDBJ whole genome shotgun (WGS) entry which is preliminary data.</text>
</comment>
<evidence type="ECO:0000259" key="2">
    <source>
        <dbReference type="Pfam" id="PF00149"/>
    </source>
</evidence>
<evidence type="ECO:0000259" key="3">
    <source>
        <dbReference type="Pfam" id="PF08460"/>
    </source>
</evidence>
<feature type="region of interest" description="Disordered" evidence="1">
    <location>
        <begin position="85"/>
        <end position="115"/>
    </location>
</feature>
<organism evidence="4 5">
    <name type="scientific">Secundilactobacillus hailunensis</name>
    <dbReference type="NCBI Taxonomy" id="2559923"/>
    <lineage>
        <taxon>Bacteria</taxon>
        <taxon>Bacillati</taxon>
        <taxon>Bacillota</taxon>
        <taxon>Bacilli</taxon>
        <taxon>Lactobacillales</taxon>
        <taxon>Lactobacillaceae</taxon>
        <taxon>Secundilactobacillus</taxon>
    </lineage>
</organism>
<feature type="region of interest" description="Disordered" evidence="1">
    <location>
        <begin position="211"/>
        <end position="249"/>
    </location>
</feature>
<dbReference type="RefSeq" id="WP_137630180.1">
    <property type="nucleotide sequence ID" value="NZ_BJDO01000005.1"/>
</dbReference>
<dbReference type="Proteomes" id="UP001596190">
    <property type="component" value="Unassembled WGS sequence"/>
</dbReference>
<sequence>MPIDVSNTPDMYEIDANGTFTFNAQAGVRNEPNIDTTPIVYYESGESVNYSKKLKNGIWLWLSYESTSGATRYVPYANTETGEYLGTDSNASVQPIVPPTGTGTGTGTETGELGSLTGQAGADVADQTTDGTTLTESGQFTFSEPAAGRASTDMDAEHLDSWSIGETVDYDAKIKADGHYWFQYVNTNGSTYYVPYATISPFRYYGTDANPGDPVIPQKTTTGGGETEITRSHTGTDTGTPNLTSTSTRTNVGEKYEYPSVSSLTITSNAWGRDKPFMDPTQANQIHRYTAGTKIEYTHKLINDDHCWVILKDGQYLPVSTIEHAETTYSDSTGGTKNQSSYSYVINDTGKHLPIHELSPYNNDCIGDARTDIEDWEENLNIENVDSRNLPTITDNEKTAMDQLSSEIETNADPDSVSITFITDTHFDSWKTPSTARVLRSMQLMSYYAKNYGVDLMVNGGDLNDGVKPKDISEEDIARAVDAMKLGQRPYIILQGNHDDNSGYARDETNYNGDQVITNNEAFTLRSSNFSQWLNIPSDNPNNAVFGTYEIPNSNVTVIVLDGFDMADYTNPTRTEFRHGHTDYSQAQQDWLQNTLNKIGGTRKIVLFDHISLAGIDNWKDNSGYDDRYENTGTVSYQPGVKASGNIYNMLVAHQAAFHNILGFFAGHTHTDNNANSGGIRFIEATCGIADRGDGENTRRIGELSENAWEVIQINPTRNQVTQYRFGFSGPAFKPTWTM</sequence>
<evidence type="ECO:0000256" key="1">
    <source>
        <dbReference type="SAM" id="MobiDB-lite"/>
    </source>
</evidence>
<dbReference type="InterPro" id="IPR003646">
    <property type="entry name" value="SH3-like_bac-type"/>
</dbReference>
<evidence type="ECO:0000313" key="5">
    <source>
        <dbReference type="Proteomes" id="UP001596190"/>
    </source>
</evidence>
<dbReference type="Gene3D" id="2.30.30.40">
    <property type="entry name" value="SH3 Domains"/>
    <property type="match status" value="2"/>
</dbReference>
<dbReference type="EMBL" id="JBHSSA010000035">
    <property type="protein sequence ID" value="MFC6253761.1"/>
    <property type="molecule type" value="Genomic_DNA"/>
</dbReference>
<name>A0ABW1T746_9LACO</name>
<feature type="domain" description="SH3b" evidence="3">
    <location>
        <begin position="13"/>
        <end position="75"/>
    </location>
</feature>